<dbReference type="EMBL" id="JACCBT010000001">
    <property type="protein sequence ID" value="NYE16266.1"/>
    <property type="molecule type" value="Genomic_DNA"/>
</dbReference>
<feature type="domain" description="NACHT" evidence="2">
    <location>
        <begin position="389"/>
        <end position="524"/>
    </location>
</feature>
<protein>
    <recommendedName>
        <fullName evidence="2">NACHT domain-containing protein</fullName>
    </recommendedName>
</protein>
<dbReference type="Gene3D" id="2.40.10.120">
    <property type="match status" value="1"/>
</dbReference>
<dbReference type="Pfam" id="PF05729">
    <property type="entry name" value="NACHT"/>
    <property type="match status" value="1"/>
</dbReference>
<feature type="region of interest" description="Disordered" evidence="1">
    <location>
        <begin position="891"/>
        <end position="935"/>
    </location>
</feature>
<reference evidence="3 4" key="1">
    <citation type="submission" date="2020-07" db="EMBL/GenBank/DDBJ databases">
        <title>Sequencing the genomes of 1000 actinobacteria strains.</title>
        <authorList>
            <person name="Klenk H.-P."/>
        </authorList>
    </citation>
    <scope>NUCLEOTIDE SEQUENCE [LARGE SCALE GENOMIC DNA]</scope>
    <source>
        <strain evidence="3 4">DSM 43461</strain>
    </source>
</reference>
<feature type="compositionally biased region" description="Basic and acidic residues" evidence="1">
    <location>
        <begin position="891"/>
        <end position="901"/>
    </location>
</feature>
<evidence type="ECO:0000313" key="4">
    <source>
        <dbReference type="Proteomes" id="UP000591272"/>
    </source>
</evidence>
<comment type="caution">
    <text evidence="3">The sequence shown here is derived from an EMBL/GenBank/DDBJ whole genome shotgun (WGS) entry which is preliminary data.</text>
</comment>
<keyword evidence="4" id="KW-1185">Reference proteome</keyword>
<dbReference type="RefSeq" id="WP_179836832.1">
    <property type="nucleotide sequence ID" value="NZ_BMRD01000017.1"/>
</dbReference>
<evidence type="ECO:0000313" key="3">
    <source>
        <dbReference type="EMBL" id="NYE16266.1"/>
    </source>
</evidence>
<accession>A0A7Y9KGA3</accession>
<gene>
    <name evidence="3" type="ORF">BJ999_006562</name>
</gene>
<dbReference type="InterPro" id="IPR007111">
    <property type="entry name" value="NACHT_NTPase"/>
</dbReference>
<organism evidence="3 4">
    <name type="scientific">Actinomadura citrea</name>
    <dbReference type="NCBI Taxonomy" id="46158"/>
    <lineage>
        <taxon>Bacteria</taxon>
        <taxon>Bacillati</taxon>
        <taxon>Actinomycetota</taxon>
        <taxon>Actinomycetes</taxon>
        <taxon>Streptosporangiales</taxon>
        <taxon>Thermomonosporaceae</taxon>
        <taxon>Actinomadura</taxon>
    </lineage>
</organism>
<dbReference type="Gene3D" id="3.40.50.300">
    <property type="entry name" value="P-loop containing nucleotide triphosphate hydrolases"/>
    <property type="match status" value="1"/>
</dbReference>
<name>A0A7Y9KGA3_9ACTN</name>
<dbReference type="AlphaFoldDB" id="A0A7Y9KGA3"/>
<dbReference type="Proteomes" id="UP000591272">
    <property type="component" value="Unassembled WGS sequence"/>
</dbReference>
<dbReference type="InterPro" id="IPR009003">
    <property type="entry name" value="Peptidase_S1_PA"/>
</dbReference>
<feature type="compositionally biased region" description="Basic residues" evidence="1">
    <location>
        <begin position="920"/>
        <end position="930"/>
    </location>
</feature>
<sequence>MSPRFGNQVGRILLADGRPTGSCFAVSPLIVVTASHVLDQLSAEIGDSVEFDLLDGTVPTVSATVLAKDRISDLAILRAARECLAPVKGIVLSDSVPHFAKVTVTGVSVVDDTHKYDWLDVAGEWQGSAQRDGRVHLGRLESKAVMRGMSGAPVRRHNDDLVVGIVSSRYNSQDGWLRDSVWVARTEHLLQLLGQVVPPSELTTLTVQEATPATSHTNEAEFRRLVEEYLVIDGYDVTANEVIESAEFDLIGRTTRYHQDWLVGVVCIASGQPLSEADLKFLWLAYEKLLSDGAINEVLVVTEVPPSVQAVEFAGSRPRLFLRTLDALVASGLNLRGYLRTAAQLFSDSPEGLANYYIPPSSHDGADLETEILRWIDDDPKSGIPLDHPVAVLGSYGLGKSSFAIRLTSILAARAAKNDLARVPVLIKLGEISSEQSLEGLIGAHFTAANPVPGYSFPKFLNLNRRGKLVVIFDGFDEMKHLLTWPEFKFNLTQLGRLAGKNAKVMLLGRPTAFENDEEMAEALHGKIPGRLSRNREPVGVDYFEIELAPLETLQIRQFLERYLGYIESLSGRPFDIERIWQQVQSPELRDIGRRPVQLRMLADILPDYAGDIEDMDLETLYDTFVDQLITEVMLREENKQHRLAFSRAVRREFLARLAFWMWNQRGTGVLTADQLPDDLVAPYATDRDISVTRRDLITASPLDRRYGDRIRFAHRSFHEFLVAEEALRRLRSGDMTVAQYDALATDEVATFVKLLRVSSDDPTIATFLRDLTGAVSWRAADSLLASPSLVHDLEVAMTADGGRNRKPLTAWEILLPLLHVVDGRTQTQLGPGALAQQARLSHDGSASVALLCLFLSGCLATGNNEHNSRAIADIFSLLLRGHRGARESVEAREFKEEGNRRLRHSHGRDNLADYSLQPKRQRGRSKSRAANRSAYEHQFADDRIPFIPLGEHFVGDARASARTGSPRLGRYITHSYLFQSREMATRQSLDISGGSRVEIRWLPESVIEIAQVLRNSKSTIDMRSLSPIFATFLPEVAFIRDWLGTNGLRSHIKLASAIRVDPEVDREAKGIVDAWQAYSGKLAALQ</sequence>
<proteinExistence type="predicted"/>
<dbReference type="SUPFAM" id="SSF50494">
    <property type="entry name" value="Trypsin-like serine proteases"/>
    <property type="match status" value="1"/>
</dbReference>
<evidence type="ECO:0000259" key="2">
    <source>
        <dbReference type="Pfam" id="PF05729"/>
    </source>
</evidence>
<dbReference type="InterPro" id="IPR027417">
    <property type="entry name" value="P-loop_NTPase"/>
</dbReference>
<evidence type="ECO:0000256" key="1">
    <source>
        <dbReference type="SAM" id="MobiDB-lite"/>
    </source>
</evidence>
<dbReference type="Pfam" id="PF13365">
    <property type="entry name" value="Trypsin_2"/>
    <property type="match status" value="1"/>
</dbReference>